<proteinExistence type="predicted"/>
<gene>
    <name evidence="2" type="ORF">GCM10025869_36140</name>
</gene>
<feature type="region of interest" description="Disordered" evidence="1">
    <location>
        <begin position="1"/>
        <end position="62"/>
    </location>
</feature>
<accession>A0ABQ6K1Y7</accession>
<organism evidence="2 3">
    <name type="scientific">Homoserinibacter gongjuensis</name>
    <dbReference type="NCBI Taxonomy" id="1162968"/>
    <lineage>
        <taxon>Bacteria</taxon>
        <taxon>Bacillati</taxon>
        <taxon>Actinomycetota</taxon>
        <taxon>Actinomycetes</taxon>
        <taxon>Micrococcales</taxon>
        <taxon>Microbacteriaceae</taxon>
        <taxon>Homoserinibacter</taxon>
    </lineage>
</organism>
<evidence type="ECO:0000313" key="2">
    <source>
        <dbReference type="EMBL" id="GMA93085.1"/>
    </source>
</evidence>
<evidence type="ECO:0000313" key="3">
    <source>
        <dbReference type="Proteomes" id="UP001157069"/>
    </source>
</evidence>
<protein>
    <submittedName>
        <fullName evidence="2">Uncharacterized protein</fullName>
    </submittedName>
</protein>
<dbReference type="EMBL" id="BSVA01000001">
    <property type="protein sequence ID" value="GMA93085.1"/>
    <property type="molecule type" value="Genomic_DNA"/>
</dbReference>
<reference evidence="3" key="1">
    <citation type="journal article" date="2019" name="Int. J. Syst. Evol. Microbiol.">
        <title>The Global Catalogue of Microorganisms (GCM) 10K type strain sequencing project: providing services to taxonomists for standard genome sequencing and annotation.</title>
        <authorList>
            <consortium name="The Broad Institute Genomics Platform"/>
            <consortium name="The Broad Institute Genome Sequencing Center for Infectious Disease"/>
            <person name="Wu L."/>
            <person name="Ma J."/>
        </authorList>
    </citation>
    <scope>NUCLEOTIDE SEQUENCE [LARGE SCALE GENOMIC DNA]</scope>
    <source>
        <strain evidence="3">NBRC 108755</strain>
    </source>
</reference>
<keyword evidence="3" id="KW-1185">Reference proteome</keyword>
<evidence type="ECO:0000256" key="1">
    <source>
        <dbReference type="SAM" id="MobiDB-lite"/>
    </source>
</evidence>
<sequence>MVGEEGAARHPRREAKLARKVADAGPEVGAACPRFLPEHPHFAGGGPHEVEQDAHRGGLAGPVRADHAVHGAGRHVEVDAAQGGVRSVALLEAADAEGRVGHSCSFWASIAARAASSMVLSL</sequence>
<dbReference type="Proteomes" id="UP001157069">
    <property type="component" value="Unassembled WGS sequence"/>
</dbReference>
<comment type="caution">
    <text evidence="2">The sequence shown here is derived from an EMBL/GenBank/DDBJ whole genome shotgun (WGS) entry which is preliminary data.</text>
</comment>
<name>A0ABQ6K1Y7_9MICO</name>